<dbReference type="InterPro" id="IPR051448">
    <property type="entry name" value="CdaR-like_regulators"/>
</dbReference>
<evidence type="ECO:0000313" key="3">
    <source>
        <dbReference type="EMBL" id="GAA3201197.1"/>
    </source>
</evidence>
<gene>
    <name evidence="3" type="ORF">GCM10010468_14260</name>
</gene>
<dbReference type="Pfam" id="PF14361">
    <property type="entry name" value="RsbRD_N"/>
    <property type="match status" value="1"/>
</dbReference>
<dbReference type="InterPro" id="IPR025751">
    <property type="entry name" value="RsbRD_N_dom"/>
</dbReference>
<dbReference type="EMBL" id="BAAAUV010000003">
    <property type="protein sequence ID" value="GAA3201197.1"/>
    <property type="molecule type" value="Genomic_DNA"/>
</dbReference>
<dbReference type="PANTHER" id="PTHR33744">
    <property type="entry name" value="CARBOHYDRATE DIACID REGULATOR"/>
    <property type="match status" value="1"/>
</dbReference>
<organism evidence="3 4">
    <name type="scientific">Actinocorallia longicatena</name>
    <dbReference type="NCBI Taxonomy" id="111803"/>
    <lineage>
        <taxon>Bacteria</taxon>
        <taxon>Bacillati</taxon>
        <taxon>Actinomycetota</taxon>
        <taxon>Actinomycetes</taxon>
        <taxon>Streptosporangiales</taxon>
        <taxon>Thermomonosporaceae</taxon>
        <taxon>Actinocorallia</taxon>
    </lineage>
</organism>
<dbReference type="Proteomes" id="UP001501237">
    <property type="component" value="Unassembled WGS sequence"/>
</dbReference>
<name>A0ABP6Q3A7_9ACTN</name>
<dbReference type="Pfam" id="PF13556">
    <property type="entry name" value="HTH_30"/>
    <property type="match status" value="1"/>
</dbReference>
<dbReference type="Gene3D" id="1.10.10.2840">
    <property type="entry name" value="PucR C-terminal helix-turn-helix domain"/>
    <property type="match status" value="1"/>
</dbReference>
<feature type="domain" description="PucR C-terminal helix-turn-helix" evidence="1">
    <location>
        <begin position="312"/>
        <end position="369"/>
    </location>
</feature>
<feature type="domain" description="RsbT co-antagonist protein RsbRD N-terminal" evidence="2">
    <location>
        <begin position="15"/>
        <end position="143"/>
    </location>
</feature>
<dbReference type="InterPro" id="IPR042070">
    <property type="entry name" value="PucR_C-HTH_sf"/>
</dbReference>
<comment type="caution">
    <text evidence="3">The sequence shown here is derived from an EMBL/GenBank/DDBJ whole genome shotgun (WGS) entry which is preliminary data.</text>
</comment>
<evidence type="ECO:0000259" key="1">
    <source>
        <dbReference type="Pfam" id="PF13556"/>
    </source>
</evidence>
<dbReference type="PANTHER" id="PTHR33744:SF1">
    <property type="entry name" value="DNA-BINDING TRANSCRIPTIONAL ACTIVATOR ADER"/>
    <property type="match status" value="1"/>
</dbReference>
<protein>
    <submittedName>
        <fullName evidence="3">Helix-turn-helix domain-containing protein</fullName>
    </submittedName>
</protein>
<dbReference type="RefSeq" id="WP_344823551.1">
    <property type="nucleotide sequence ID" value="NZ_BAAAUV010000003.1"/>
</dbReference>
<reference evidence="4" key="1">
    <citation type="journal article" date="2019" name="Int. J. Syst. Evol. Microbiol.">
        <title>The Global Catalogue of Microorganisms (GCM) 10K type strain sequencing project: providing services to taxonomists for standard genome sequencing and annotation.</title>
        <authorList>
            <consortium name="The Broad Institute Genomics Platform"/>
            <consortium name="The Broad Institute Genome Sequencing Center for Infectious Disease"/>
            <person name="Wu L."/>
            <person name="Ma J."/>
        </authorList>
    </citation>
    <scope>NUCLEOTIDE SEQUENCE [LARGE SCALE GENOMIC DNA]</scope>
    <source>
        <strain evidence="4">JCM 9377</strain>
    </source>
</reference>
<proteinExistence type="predicted"/>
<accession>A0ABP6Q3A7</accession>
<evidence type="ECO:0000313" key="4">
    <source>
        <dbReference type="Proteomes" id="UP001501237"/>
    </source>
</evidence>
<keyword evidence="4" id="KW-1185">Reference proteome</keyword>
<dbReference type="InterPro" id="IPR025736">
    <property type="entry name" value="PucR_C-HTH_dom"/>
</dbReference>
<evidence type="ECO:0000259" key="2">
    <source>
        <dbReference type="Pfam" id="PF14361"/>
    </source>
</evidence>
<sequence length="384" mass="41467">MTETLIGSRAPLAADALRAAVPGIIAAAVDDATAADGAPLRGLRHALRQAMDLFLDPAMLSERHVEDVFQRMGARCAGQGVPLAEVRTAQQAATGTAFDLLTRHLTRSGALADPQANGLLMRRALDLIAGLKEATTAGYLATVDDEPPSHVRPLLDLLLQPDPDGVQLALAADRARWRLPRGLAVIALKESPAASALHWPADVLLHPAGRFLVVPDPEGPGRPASLRRMLEGRPSAIGPTVGTGRAEVSLRLARRTLDLLAPGSPGEHFPVRAIDHVPDLMIMSDPDLFRRLTERTLAPLAGQPRGKRAVFMQTLLAYFECGYSTGAVADRLHVHAQTVRYRIRRLEEIFGPELHDPDRMLDHLIALRAWRLLSAPDGAGVWQC</sequence>